<evidence type="ECO:0000313" key="2">
    <source>
        <dbReference type="EMBL" id="MEI1252837.1"/>
    </source>
</evidence>
<dbReference type="Proteomes" id="UP001531129">
    <property type="component" value="Unassembled WGS sequence"/>
</dbReference>
<dbReference type="InterPro" id="IPR007460">
    <property type="entry name" value="BrnT_toxin"/>
</dbReference>
<organism evidence="2 3">
    <name type="scientific">Rhizobium aouanii</name>
    <dbReference type="NCBI Taxonomy" id="3118145"/>
    <lineage>
        <taxon>Bacteria</taxon>
        <taxon>Pseudomonadati</taxon>
        <taxon>Pseudomonadota</taxon>
        <taxon>Alphaproteobacteria</taxon>
        <taxon>Hyphomicrobiales</taxon>
        <taxon>Rhizobiaceae</taxon>
        <taxon>Rhizobium/Agrobacterium group</taxon>
        <taxon>Rhizobium</taxon>
    </lineage>
</organism>
<sequence>MKFYTFVRTILSDKTCRFQWNDEKNRTNKAKHGVSFETACLIWNDPQYLLIPDAVYDGEQRWLAIGVVGLVTVLVAVHIILGAEDEETVRVISARKATSHERRRYEQSTLN</sequence>
<comment type="caution">
    <text evidence="2">The sequence shown here is derived from an EMBL/GenBank/DDBJ whole genome shotgun (WGS) entry which is preliminary data.</text>
</comment>
<protein>
    <submittedName>
        <fullName evidence="2">BrnT family toxin</fullName>
    </submittedName>
</protein>
<evidence type="ECO:0000313" key="3">
    <source>
        <dbReference type="Proteomes" id="UP001531129"/>
    </source>
</evidence>
<keyword evidence="1" id="KW-0812">Transmembrane</keyword>
<gene>
    <name evidence="2" type="ORF">V8Q02_33335</name>
</gene>
<dbReference type="RefSeq" id="WP_335916584.1">
    <property type="nucleotide sequence ID" value="NZ_JBAMYB010000030.1"/>
</dbReference>
<accession>A0ABU8CVG9</accession>
<keyword evidence="1" id="KW-0472">Membrane</keyword>
<dbReference type="Gene3D" id="3.10.450.530">
    <property type="entry name" value="Ribonuclease toxin, BrnT, of type II toxin-antitoxin system"/>
    <property type="match status" value="1"/>
</dbReference>
<reference evidence="2 3" key="1">
    <citation type="submission" date="2024-01" db="EMBL/GenBank/DDBJ databases">
        <title>Draft genome sequences of three bacterial strains isolated from Acacia saligna represent a potential new species within the genus Rhizobium.</title>
        <authorList>
            <person name="Tambong J.T."/>
            <person name="Mnasri B."/>
        </authorList>
    </citation>
    <scope>NUCLEOTIDE SEQUENCE [LARGE SCALE GENOMIC DNA]</scope>
    <source>
        <strain evidence="2 3">1AS12I</strain>
    </source>
</reference>
<dbReference type="InterPro" id="IPR038573">
    <property type="entry name" value="BrnT_sf"/>
</dbReference>
<keyword evidence="3" id="KW-1185">Reference proteome</keyword>
<evidence type="ECO:0000256" key="1">
    <source>
        <dbReference type="SAM" id="Phobius"/>
    </source>
</evidence>
<dbReference type="Pfam" id="PF04365">
    <property type="entry name" value="BrnT_toxin"/>
    <property type="match status" value="1"/>
</dbReference>
<feature type="transmembrane region" description="Helical" evidence="1">
    <location>
        <begin position="62"/>
        <end position="81"/>
    </location>
</feature>
<name>A0ABU8CVG9_9HYPH</name>
<proteinExistence type="predicted"/>
<dbReference type="EMBL" id="JBAMYC010000031">
    <property type="protein sequence ID" value="MEI1252837.1"/>
    <property type="molecule type" value="Genomic_DNA"/>
</dbReference>
<keyword evidence="1" id="KW-1133">Transmembrane helix</keyword>